<dbReference type="Proteomes" id="UP001177140">
    <property type="component" value="Unassembled WGS sequence"/>
</dbReference>
<dbReference type="GO" id="GO:0003690">
    <property type="term" value="F:double-stranded DNA binding"/>
    <property type="evidence" value="ECO:0007669"/>
    <property type="project" value="TreeGrafter"/>
</dbReference>
<dbReference type="Gene3D" id="1.25.40.20">
    <property type="entry name" value="Ankyrin repeat-containing domain"/>
    <property type="match status" value="1"/>
</dbReference>
<protein>
    <submittedName>
        <fullName evidence="2">Uncharacterized protein</fullName>
    </submittedName>
</protein>
<dbReference type="PANTHER" id="PTHR23335">
    <property type="entry name" value="CALMODULIN-BINDING TRANSCRIPTION ACTIVATOR CAMTA"/>
    <property type="match status" value="1"/>
</dbReference>
<dbReference type="GO" id="GO:0006357">
    <property type="term" value="P:regulation of transcription by RNA polymerase II"/>
    <property type="evidence" value="ECO:0007669"/>
    <property type="project" value="TreeGrafter"/>
</dbReference>
<dbReference type="EMBL" id="JAJJMA010063908">
    <property type="protein sequence ID" value="MCL7027054.1"/>
    <property type="molecule type" value="Genomic_DNA"/>
</dbReference>
<reference evidence="2" key="1">
    <citation type="submission" date="2022-03" db="EMBL/GenBank/DDBJ databases">
        <title>A functionally conserved STORR gene fusion in Papaver species that diverged 16.8 million years ago.</title>
        <authorList>
            <person name="Catania T."/>
        </authorList>
    </citation>
    <scope>NUCLEOTIDE SEQUENCE</scope>
    <source>
        <strain evidence="2">S-191538</strain>
    </source>
</reference>
<name>A0AA41RUX8_PAPNU</name>
<accession>A0AA41RUX8</accession>
<dbReference type="Pfam" id="PF12796">
    <property type="entry name" value="Ank_2"/>
    <property type="match status" value="1"/>
</dbReference>
<gene>
    <name evidence="2" type="ORF">MKW94_007217</name>
</gene>
<dbReference type="InterPro" id="IPR002110">
    <property type="entry name" value="Ankyrin_rpt"/>
</dbReference>
<dbReference type="SMART" id="SM00248">
    <property type="entry name" value="ANK"/>
    <property type="match status" value="1"/>
</dbReference>
<dbReference type="AlphaFoldDB" id="A0AA41RUX8"/>
<dbReference type="SUPFAM" id="SSF48403">
    <property type="entry name" value="Ankyrin repeat"/>
    <property type="match status" value="1"/>
</dbReference>
<evidence type="ECO:0000256" key="1">
    <source>
        <dbReference type="PROSITE-ProRule" id="PRU00023"/>
    </source>
</evidence>
<organism evidence="2 3">
    <name type="scientific">Papaver nudicaule</name>
    <name type="common">Iceland poppy</name>
    <dbReference type="NCBI Taxonomy" id="74823"/>
    <lineage>
        <taxon>Eukaryota</taxon>
        <taxon>Viridiplantae</taxon>
        <taxon>Streptophyta</taxon>
        <taxon>Embryophyta</taxon>
        <taxon>Tracheophyta</taxon>
        <taxon>Spermatophyta</taxon>
        <taxon>Magnoliopsida</taxon>
        <taxon>Ranunculales</taxon>
        <taxon>Papaveraceae</taxon>
        <taxon>Papaveroideae</taxon>
        <taxon>Papaver</taxon>
    </lineage>
</organism>
<evidence type="ECO:0000313" key="3">
    <source>
        <dbReference type="Proteomes" id="UP001177140"/>
    </source>
</evidence>
<evidence type="ECO:0000313" key="2">
    <source>
        <dbReference type="EMBL" id="MCL7027054.1"/>
    </source>
</evidence>
<sequence length="313" mass="35496">MDRRRNPNEGVIVEHTVEFEKGKLTDIAVSEYDDHYTKDTVFGITDIHLHNMPSGDPVITVWGGFRKPYEHLAKDPVSGLERPIFFVVGDILVPAKCTALYEYQGLLLPNLPGDVDFFVSLNGMKPASQVMKFTFPKTKKSEIRTELEEKLAKLLVIDEKNRKKLLRKLKQCDNKNTHSERVLREYLKNWLFDCSRKVNTTNREGHQVIHHFAGLGYAWAIAIFKRFGFTFNAKHETGWTPLHWAAYYGHKGAATALLIGKADPTLVTTATSDNPSGHTAADLAFDQGHSHLSAYLEDFIKHPEKRASHLLTL</sequence>
<keyword evidence="3" id="KW-1185">Reference proteome</keyword>
<proteinExistence type="predicted"/>
<comment type="caution">
    <text evidence="2">The sequence shown here is derived from an EMBL/GenBank/DDBJ whole genome shotgun (WGS) entry which is preliminary data.</text>
</comment>
<dbReference type="PANTHER" id="PTHR23335:SF3">
    <property type="entry name" value="CALMODULIN-BINDING TRANSCRIPTION ACTIVATOR 5"/>
    <property type="match status" value="1"/>
</dbReference>
<dbReference type="PROSITE" id="PS50088">
    <property type="entry name" value="ANK_REPEAT"/>
    <property type="match status" value="1"/>
</dbReference>
<keyword evidence="1" id="KW-0040">ANK repeat</keyword>
<dbReference type="GO" id="GO:0003712">
    <property type="term" value="F:transcription coregulator activity"/>
    <property type="evidence" value="ECO:0007669"/>
    <property type="project" value="TreeGrafter"/>
</dbReference>
<dbReference type="InterPro" id="IPR036770">
    <property type="entry name" value="Ankyrin_rpt-contain_sf"/>
</dbReference>
<dbReference type="GO" id="GO:0005634">
    <property type="term" value="C:nucleus"/>
    <property type="evidence" value="ECO:0007669"/>
    <property type="project" value="TreeGrafter"/>
</dbReference>
<feature type="repeat" description="ANK" evidence="1">
    <location>
        <begin position="237"/>
        <end position="269"/>
    </location>
</feature>